<evidence type="ECO:0000313" key="6">
    <source>
        <dbReference type="Proteomes" id="UP001141806"/>
    </source>
</evidence>
<gene>
    <name evidence="5" type="ORF">NE237_008377</name>
</gene>
<evidence type="ECO:0000256" key="3">
    <source>
        <dbReference type="SAM" id="SignalP"/>
    </source>
</evidence>
<evidence type="ECO:0000256" key="2">
    <source>
        <dbReference type="SAM" id="Phobius"/>
    </source>
</evidence>
<dbReference type="PANTHER" id="PTHR34200">
    <property type="entry name" value="DENTIN SIALOPHOSPHOPROTEIN-LIKE ISOFORM X1"/>
    <property type="match status" value="1"/>
</dbReference>
<evidence type="ECO:0000256" key="1">
    <source>
        <dbReference type="SAM" id="MobiDB-lite"/>
    </source>
</evidence>
<keyword evidence="2" id="KW-0812">Transmembrane</keyword>
<comment type="caution">
    <text evidence="5">The sequence shown here is derived from an EMBL/GenBank/DDBJ whole genome shotgun (WGS) entry which is preliminary data.</text>
</comment>
<keyword evidence="2" id="KW-0472">Membrane</keyword>
<feature type="compositionally biased region" description="Low complexity" evidence="1">
    <location>
        <begin position="62"/>
        <end position="77"/>
    </location>
</feature>
<feature type="signal peptide" evidence="3">
    <location>
        <begin position="1"/>
        <end position="22"/>
    </location>
</feature>
<feature type="region of interest" description="Disordered" evidence="1">
    <location>
        <begin position="268"/>
        <end position="322"/>
    </location>
</feature>
<keyword evidence="3" id="KW-0732">Signal</keyword>
<proteinExistence type="predicted"/>
<sequence length="322" mass="34883">MNRNGIVAVLVLLLIFAGGSDASLIGRFRTLVGIEQTENSTLTEITPSPSPISTLGLDNKSSNESSQTSSPQLSDNSTKAEEKVKPPVQNTKDESQPAGSQNGKCDISNRCTDQKKLIACLQHPENGSQELFLLVENEGESPLKVNVTVPPTINIALKELEIPKHEAKKISFSFSIESAKIVLNAGNGDCVLHLGPPQSDDNIIQQLFSHASQLSFTPIYGAYILLLTALIVGGVCACCKLGRKRRQQGDGVPYQELEMAMPETVSGVNVDTTDGWDQGWDDDWDEEKAVKPEVGHNAGHVSENGITSRSSNRDGWENDWDD</sequence>
<feature type="transmembrane region" description="Helical" evidence="2">
    <location>
        <begin position="220"/>
        <end position="239"/>
    </location>
</feature>
<dbReference type="AlphaFoldDB" id="A0A9Q0KVR5"/>
<dbReference type="EMBL" id="JAMYWD010000002">
    <property type="protein sequence ID" value="KAJ4977597.1"/>
    <property type="molecule type" value="Genomic_DNA"/>
</dbReference>
<feature type="domain" description="DUF7356" evidence="4">
    <location>
        <begin position="99"/>
        <end position="197"/>
    </location>
</feature>
<feature type="region of interest" description="Disordered" evidence="1">
    <location>
        <begin position="42"/>
        <end position="106"/>
    </location>
</feature>
<keyword evidence="6" id="KW-1185">Reference proteome</keyword>
<accession>A0A9Q0KVR5</accession>
<feature type="compositionally biased region" description="Basic and acidic residues" evidence="1">
    <location>
        <begin position="78"/>
        <end position="95"/>
    </location>
</feature>
<dbReference type="PANTHER" id="PTHR34200:SF2">
    <property type="entry name" value="TRANSMEMBRANE PROTEIN"/>
    <property type="match status" value="1"/>
</dbReference>
<dbReference type="InterPro" id="IPR055780">
    <property type="entry name" value="DUF7356"/>
</dbReference>
<evidence type="ECO:0000313" key="5">
    <source>
        <dbReference type="EMBL" id="KAJ4977597.1"/>
    </source>
</evidence>
<feature type="compositionally biased region" description="Polar residues" evidence="1">
    <location>
        <begin position="42"/>
        <end position="53"/>
    </location>
</feature>
<feature type="chain" id="PRO_5040279161" description="DUF7356 domain-containing protein" evidence="3">
    <location>
        <begin position="23"/>
        <end position="322"/>
    </location>
</feature>
<evidence type="ECO:0000259" key="4">
    <source>
        <dbReference type="Pfam" id="PF24053"/>
    </source>
</evidence>
<dbReference type="Proteomes" id="UP001141806">
    <property type="component" value="Unassembled WGS sequence"/>
</dbReference>
<organism evidence="5 6">
    <name type="scientific">Protea cynaroides</name>
    <dbReference type="NCBI Taxonomy" id="273540"/>
    <lineage>
        <taxon>Eukaryota</taxon>
        <taxon>Viridiplantae</taxon>
        <taxon>Streptophyta</taxon>
        <taxon>Embryophyta</taxon>
        <taxon>Tracheophyta</taxon>
        <taxon>Spermatophyta</taxon>
        <taxon>Magnoliopsida</taxon>
        <taxon>Proteales</taxon>
        <taxon>Proteaceae</taxon>
        <taxon>Protea</taxon>
    </lineage>
</organism>
<name>A0A9Q0KVR5_9MAGN</name>
<dbReference type="OrthoDB" id="785602at2759"/>
<dbReference type="Pfam" id="PF24053">
    <property type="entry name" value="DUF7356"/>
    <property type="match status" value="1"/>
</dbReference>
<reference evidence="5" key="1">
    <citation type="journal article" date="2023" name="Plant J.">
        <title>The genome of the king protea, Protea cynaroides.</title>
        <authorList>
            <person name="Chang J."/>
            <person name="Duong T.A."/>
            <person name="Schoeman C."/>
            <person name="Ma X."/>
            <person name="Roodt D."/>
            <person name="Barker N."/>
            <person name="Li Z."/>
            <person name="Van de Peer Y."/>
            <person name="Mizrachi E."/>
        </authorList>
    </citation>
    <scope>NUCLEOTIDE SEQUENCE</scope>
    <source>
        <tissue evidence="5">Young leaves</tissue>
    </source>
</reference>
<protein>
    <recommendedName>
        <fullName evidence="4">DUF7356 domain-containing protein</fullName>
    </recommendedName>
</protein>
<keyword evidence="2" id="KW-1133">Transmembrane helix</keyword>